<dbReference type="Proteomes" id="UP000053791">
    <property type="component" value="Unassembled WGS sequence"/>
</dbReference>
<keyword evidence="3" id="KW-1185">Reference proteome</keyword>
<protein>
    <submittedName>
        <fullName evidence="2">Uncharacterized protein</fullName>
    </submittedName>
</protein>
<sequence>MNANRMIDMIVRIVFRKLINRGIDKGIDLAAGMTSKTDRGGATPDPEAAKRQKQTIRQAQRTARQLRRFTKL</sequence>
<gene>
    <name evidence="2" type="ORF">AVO45_07290</name>
</gene>
<evidence type="ECO:0000313" key="2">
    <source>
        <dbReference type="EMBL" id="KUJ80826.1"/>
    </source>
</evidence>
<accession>A0A0X3U1R0</accession>
<dbReference type="OrthoDB" id="7876991at2"/>
<comment type="caution">
    <text evidence="2">The sequence shown here is derived from an EMBL/GenBank/DDBJ whole genome shotgun (WGS) entry which is preliminary data.</text>
</comment>
<dbReference type="EMBL" id="LQBQ01000012">
    <property type="protein sequence ID" value="KUJ80826.1"/>
    <property type="molecule type" value="Genomic_DNA"/>
</dbReference>
<organism evidence="2 3">
    <name type="scientific">Ruegeria marisrubri</name>
    <dbReference type="NCBI Taxonomy" id="1685379"/>
    <lineage>
        <taxon>Bacteria</taxon>
        <taxon>Pseudomonadati</taxon>
        <taxon>Pseudomonadota</taxon>
        <taxon>Alphaproteobacteria</taxon>
        <taxon>Rhodobacterales</taxon>
        <taxon>Roseobacteraceae</taxon>
        <taxon>Ruegeria</taxon>
    </lineage>
</organism>
<feature type="region of interest" description="Disordered" evidence="1">
    <location>
        <begin position="33"/>
        <end position="72"/>
    </location>
</feature>
<evidence type="ECO:0000313" key="3">
    <source>
        <dbReference type="Proteomes" id="UP000053791"/>
    </source>
</evidence>
<dbReference type="STRING" id="1685379.AVO45_07290"/>
<evidence type="ECO:0000256" key="1">
    <source>
        <dbReference type="SAM" id="MobiDB-lite"/>
    </source>
</evidence>
<reference evidence="2 3" key="1">
    <citation type="submission" date="2015-12" db="EMBL/GenBank/DDBJ databases">
        <authorList>
            <person name="Shamseldin A."/>
            <person name="Moawad H."/>
            <person name="Abd El-Rahim W.M."/>
            <person name="Sadowsky M.J."/>
        </authorList>
    </citation>
    <scope>NUCLEOTIDE SEQUENCE [LARGE SCALE GENOMIC DNA]</scope>
    <source>
        <strain evidence="2 3">ZGT118</strain>
    </source>
</reference>
<dbReference type="AlphaFoldDB" id="A0A0X3U1R0"/>
<proteinExistence type="predicted"/>
<name>A0A0X3U1R0_9RHOB</name>